<keyword evidence="2" id="KW-1185">Reference proteome</keyword>
<dbReference type="STRING" id="35608.A0A2U1K9J2"/>
<organism evidence="1 2">
    <name type="scientific">Artemisia annua</name>
    <name type="common">Sweet wormwood</name>
    <dbReference type="NCBI Taxonomy" id="35608"/>
    <lineage>
        <taxon>Eukaryota</taxon>
        <taxon>Viridiplantae</taxon>
        <taxon>Streptophyta</taxon>
        <taxon>Embryophyta</taxon>
        <taxon>Tracheophyta</taxon>
        <taxon>Spermatophyta</taxon>
        <taxon>Magnoliopsida</taxon>
        <taxon>eudicotyledons</taxon>
        <taxon>Gunneridae</taxon>
        <taxon>Pentapetalae</taxon>
        <taxon>asterids</taxon>
        <taxon>campanulids</taxon>
        <taxon>Asterales</taxon>
        <taxon>Asteraceae</taxon>
        <taxon>Asteroideae</taxon>
        <taxon>Anthemideae</taxon>
        <taxon>Artemisiinae</taxon>
        <taxon>Artemisia</taxon>
    </lineage>
</organism>
<proteinExistence type="predicted"/>
<dbReference type="EMBL" id="PKPP01029202">
    <property type="protein sequence ID" value="PWA24338.1"/>
    <property type="molecule type" value="Genomic_DNA"/>
</dbReference>
<evidence type="ECO:0000313" key="2">
    <source>
        <dbReference type="Proteomes" id="UP000245207"/>
    </source>
</evidence>
<accession>A0A2U1K9J2</accession>
<sequence length="114" mass="13084">METSQPLTIESFSYSWLINQNPPIQDIFNDNDTNSVSSPRFTEESENFCFDLPYIPNVAHADEMFSNGRIIPKSVNQIRLYSCPATPIVLFPPKNSSKFPKKYSEIIASWRVSF</sequence>
<gene>
    <name evidence="1" type="ORF">CTI12_AA628710</name>
</gene>
<evidence type="ECO:0000313" key="1">
    <source>
        <dbReference type="EMBL" id="PWA24338.1"/>
    </source>
</evidence>
<protein>
    <submittedName>
        <fullName evidence="1">Uncharacterized protein</fullName>
    </submittedName>
</protein>
<dbReference type="AlphaFoldDB" id="A0A2U1K9J2"/>
<reference evidence="1 2" key="1">
    <citation type="journal article" date="2018" name="Mol. Plant">
        <title>The genome of Artemisia annua provides insight into the evolution of Asteraceae family and artemisinin biosynthesis.</title>
        <authorList>
            <person name="Shen Q."/>
            <person name="Zhang L."/>
            <person name="Liao Z."/>
            <person name="Wang S."/>
            <person name="Yan T."/>
            <person name="Shi P."/>
            <person name="Liu M."/>
            <person name="Fu X."/>
            <person name="Pan Q."/>
            <person name="Wang Y."/>
            <person name="Lv Z."/>
            <person name="Lu X."/>
            <person name="Zhang F."/>
            <person name="Jiang W."/>
            <person name="Ma Y."/>
            <person name="Chen M."/>
            <person name="Hao X."/>
            <person name="Li L."/>
            <person name="Tang Y."/>
            <person name="Lv G."/>
            <person name="Zhou Y."/>
            <person name="Sun X."/>
            <person name="Brodelius P.E."/>
            <person name="Rose J.K.C."/>
            <person name="Tang K."/>
        </authorList>
    </citation>
    <scope>NUCLEOTIDE SEQUENCE [LARGE SCALE GENOMIC DNA]</scope>
    <source>
        <strain evidence="2">cv. Huhao1</strain>
        <tissue evidence="1">Leaf</tissue>
    </source>
</reference>
<name>A0A2U1K9J2_ARTAN</name>
<dbReference type="InterPro" id="IPR044699">
    <property type="entry name" value="MAKR6"/>
</dbReference>
<dbReference type="PANTHER" id="PTHR34576:SF2">
    <property type="entry name" value="MEMBRANE-ASSOCIATED KINASE REGULATOR 6-RELATED"/>
    <property type="match status" value="1"/>
</dbReference>
<dbReference type="PANTHER" id="PTHR34576">
    <property type="entry name" value="MEMBRANE-ASSOCIATED KINASE REGULATOR 6-RELATED"/>
    <property type="match status" value="1"/>
</dbReference>
<dbReference type="OrthoDB" id="1913205at2759"/>
<dbReference type="Proteomes" id="UP000245207">
    <property type="component" value="Unassembled WGS sequence"/>
</dbReference>
<comment type="caution">
    <text evidence="1">The sequence shown here is derived from an EMBL/GenBank/DDBJ whole genome shotgun (WGS) entry which is preliminary data.</text>
</comment>